<dbReference type="RefSeq" id="WP_216240141.1">
    <property type="nucleotide sequence ID" value="NZ_JABACJ020000003.1"/>
</dbReference>
<evidence type="ECO:0000313" key="6">
    <source>
        <dbReference type="EMBL" id="MBU3875241.1"/>
    </source>
</evidence>
<keyword evidence="2" id="KW-0560">Oxidoreductase</keyword>
<dbReference type="Pfam" id="PF00890">
    <property type="entry name" value="FAD_binding_2"/>
    <property type="match status" value="1"/>
</dbReference>
<dbReference type="InterPro" id="IPR030664">
    <property type="entry name" value="SdhA/FrdA/AprA"/>
</dbReference>
<evidence type="ECO:0000313" key="7">
    <source>
        <dbReference type="Proteomes" id="UP000723714"/>
    </source>
</evidence>
<evidence type="ECO:0000256" key="3">
    <source>
        <dbReference type="SAM" id="MobiDB-lite"/>
    </source>
</evidence>
<proteinExistence type="predicted"/>
<accession>A0ABS6D1F8</accession>
<dbReference type="PANTHER" id="PTHR11632">
    <property type="entry name" value="SUCCINATE DEHYDROGENASE 2 FLAVOPROTEIN SUBUNIT"/>
    <property type="match status" value="1"/>
</dbReference>
<organism evidence="6 7">
    <name type="scientific">Faecalicatena faecalis</name>
    <dbReference type="NCBI Taxonomy" id="2726362"/>
    <lineage>
        <taxon>Bacteria</taxon>
        <taxon>Bacillati</taxon>
        <taxon>Bacillota</taxon>
        <taxon>Clostridia</taxon>
        <taxon>Lachnospirales</taxon>
        <taxon>Lachnospiraceae</taxon>
        <taxon>Faecalicatena</taxon>
    </lineage>
</organism>
<feature type="region of interest" description="Disordered" evidence="3">
    <location>
        <begin position="1"/>
        <end position="20"/>
    </location>
</feature>
<evidence type="ECO:0000256" key="2">
    <source>
        <dbReference type="ARBA" id="ARBA00023002"/>
    </source>
</evidence>
<dbReference type="PIRSF" id="PIRSF000171">
    <property type="entry name" value="SDHA_APRA_LASPO"/>
    <property type="match status" value="1"/>
</dbReference>
<dbReference type="EMBL" id="JABACJ020000003">
    <property type="protein sequence ID" value="MBU3875241.1"/>
    <property type="molecule type" value="Genomic_DNA"/>
</dbReference>
<feature type="domain" description="Fumarate reductase/succinate dehydrogenase flavoprotein-like C-terminal" evidence="5">
    <location>
        <begin position="486"/>
        <end position="596"/>
    </location>
</feature>
<sequence>MAKSRRDFLQGTASRGDSFRAEPKTEAVCSKKADVEKKKQVQFHHCDVLVIGGGIAGMEAALRVVDQGKTAIIVDKGVFGHSGTSGMNWGHTYQSMEFAPDDDATIANTIAVMDMVCEGLLNQPYFYHLLKAHKEEKIIANGLKYGSIPLYNEDGTVLSHNEVNPQFPVTHDQGFWPRMMAQWCQRNSNVTEIIDQTYVVDILLSSKGRAAGAVAIDLVHGTPHIFRSKATIMATGSYCWITGWNGMGAESMAGKENTGDGIAMLLRHGVPMADMEQFCGDASQWTPAGVRQTMGNFNFDGSQTPKDMIFDANMVPWSKLLEGHSPLVNMGASMRIFYGLRLNGRTTENGGCYIDKACAPVAPRYFRRVEERQKELLGYELPQYVEVVPETWDSAGCPRQLSETSETMIPGMFFAGAAPGGVGGMTQVAAQSGGWIAANGAVKTASRIEMPDVLDEEIQAIIEKAYGYLEKKPVNPIRASQVMHKIQQTYWDRTYGPLKDEAKILAIIKELNRIKEEDLPRMWTADDSYRMNCEWRDCFEAENMLYCALGASYAGLMRKESRGFHMRTDYPDPDNQTGLRNTVVKLNENGEWETEFAPKFDQLIPSAVLAQMVPTDIGLNSFAPEPKKNAGKEKETE</sequence>
<dbReference type="Pfam" id="PF02910">
    <property type="entry name" value="Succ_DH_flav_C"/>
    <property type="match status" value="1"/>
</dbReference>
<dbReference type="Proteomes" id="UP000723714">
    <property type="component" value="Unassembled WGS sequence"/>
</dbReference>
<keyword evidence="1" id="KW-0285">Flavoprotein</keyword>
<comment type="caution">
    <text evidence="6">The sequence shown here is derived from an EMBL/GenBank/DDBJ whole genome shotgun (WGS) entry which is preliminary data.</text>
</comment>
<evidence type="ECO:0000256" key="1">
    <source>
        <dbReference type="ARBA" id="ARBA00022630"/>
    </source>
</evidence>
<evidence type="ECO:0000259" key="4">
    <source>
        <dbReference type="Pfam" id="PF00890"/>
    </source>
</evidence>
<dbReference type="InterPro" id="IPR003953">
    <property type="entry name" value="FAD-dep_OxRdtase_2_FAD-bd"/>
</dbReference>
<feature type="domain" description="FAD-dependent oxidoreductase 2 FAD-binding" evidence="4">
    <location>
        <begin position="47"/>
        <end position="278"/>
    </location>
</feature>
<dbReference type="InterPro" id="IPR015939">
    <property type="entry name" value="Fum_Rdtase/Succ_DH_flav-like_C"/>
</dbReference>
<dbReference type="PANTHER" id="PTHR11632:SF51">
    <property type="entry name" value="SUCCINATE DEHYDROGENASE [UBIQUINONE] FLAVOPROTEIN SUBUNIT, MITOCHONDRIAL"/>
    <property type="match status" value="1"/>
</dbReference>
<name>A0ABS6D1F8_9FIRM</name>
<reference evidence="6 7" key="1">
    <citation type="submission" date="2021-06" db="EMBL/GenBank/DDBJ databases">
        <title>Faecalicatena sp. nov. isolated from porcine feces.</title>
        <authorList>
            <person name="Oh B.S."/>
            <person name="Lee J.H."/>
        </authorList>
    </citation>
    <scope>NUCLEOTIDE SEQUENCE [LARGE SCALE GENOMIC DNA]</scope>
    <source>
        <strain evidence="6 7">AGMB00832</strain>
    </source>
</reference>
<keyword evidence="7" id="KW-1185">Reference proteome</keyword>
<protein>
    <submittedName>
        <fullName evidence="6">FAD-binding protein</fullName>
    </submittedName>
</protein>
<evidence type="ECO:0000259" key="5">
    <source>
        <dbReference type="Pfam" id="PF02910"/>
    </source>
</evidence>
<gene>
    <name evidence="6" type="ORF">HGO97_005350</name>
</gene>